<proteinExistence type="predicted"/>
<evidence type="ECO:0000256" key="1">
    <source>
        <dbReference type="SAM" id="MobiDB-lite"/>
    </source>
</evidence>
<organism evidence="3">
    <name type="scientific">Ixodes ricinus</name>
    <name type="common">Common tick</name>
    <name type="synonym">Acarus ricinus</name>
    <dbReference type="NCBI Taxonomy" id="34613"/>
    <lineage>
        <taxon>Eukaryota</taxon>
        <taxon>Metazoa</taxon>
        <taxon>Ecdysozoa</taxon>
        <taxon>Arthropoda</taxon>
        <taxon>Chelicerata</taxon>
        <taxon>Arachnida</taxon>
        <taxon>Acari</taxon>
        <taxon>Parasitiformes</taxon>
        <taxon>Ixodida</taxon>
        <taxon>Ixodoidea</taxon>
        <taxon>Ixodidae</taxon>
        <taxon>Ixodinae</taxon>
        <taxon>Ixodes</taxon>
    </lineage>
</organism>
<protein>
    <submittedName>
        <fullName evidence="3">Putative secreted protein</fullName>
    </submittedName>
</protein>
<dbReference type="EMBL" id="GIFC01007779">
    <property type="protein sequence ID" value="MXU89862.1"/>
    <property type="molecule type" value="Transcribed_RNA"/>
</dbReference>
<accession>A0A6B0UJL1</accession>
<feature type="signal peptide" evidence="2">
    <location>
        <begin position="1"/>
        <end position="30"/>
    </location>
</feature>
<reference evidence="3" key="1">
    <citation type="submission" date="2019-12" db="EMBL/GenBank/DDBJ databases">
        <title>An insight into the sialome of adult female Ixodes ricinus ticks feeding for 6 days.</title>
        <authorList>
            <person name="Perner J."/>
            <person name="Ribeiro J.M.C."/>
        </authorList>
    </citation>
    <scope>NUCLEOTIDE SEQUENCE</scope>
    <source>
        <strain evidence="3">Semi-engorged</strain>
        <tissue evidence="3">Salivary glands</tissue>
    </source>
</reference>
<dbReference type="AlphaFoldDB" id="A0A6B0UJL1"/>
<feature type="chain" id="PRO_5025597950" evidence="2">
    <location>
        <begin position="31"/>
        <end position="111"/>
    </location>
</feature>
<evidence type="ECO:0000256" key="2">
    <source>
        <dbReference type="SAM" id="SignalP"/>
    </source>
</evidence>
<evidence type="ECO:0000313" key="3">
    <source>
        <dbReference type="EMBL" id="MXU89862.1"/>
    </source>
</evidence>
<name>A0A6B0UJL1_IXORI</name>
<keyword evidence="2" id="KW-0732">Signal</keyword>
<sequence>MTMARLWSSSRKLWWQATMFGWCSMASTRASLSDCSRSSRDICCTEMCLMATGRPLLRSRYRHTTPNAPRPTTCIFSYLSMSPATTERRVSTPVSHPRCNRRKTAVPPVPR</sequence>
<feature type="region of interest" description="Disordered" evidence="1">
    <location>
        <begin position="87"/>
        <end position="111"/>
    </location>
</feature>